<feature type="domain" description="Alpha-D-phosphohexomutase alpha/beta/alpha" evidence="12">
    <location>
        <begin position="403"/>
        <end position="513"/>
    </location>
</feature>
<dbReference type="InterPro" id="IPR036900">
    <property type="entry name" value="A-D-PHexomutase_C_sf"/>
</dbReference>
<name>A0A4Z0LZX7_9GAMM</name>
<keyword evidence="9" id="KW-0413">Isomerase</keyword>
<dbReference type="EMBL" id="SRLE01000009">
    <property type="protein sequence ID" value="TGD72746.1"/>
    <property type="molecule type" value="Genomic_DNA"/>
</dbReference>
<dbReference type="InterPro" id="IPR005845">
    <property type="entry name" value="A-D-PHexomutase_a/b/a-II"/>
</dbReference>
<protein>
    <recommendedName>
        <fullName evidence="5">phosphomannomutase</fullName>
        <ecNumber evidence="5">5.4.2.8</ecNumber>
    </recommendedName>
</protein>
<dbReference type="PANTHER" id="PTHR43771">
    <property type="entry name" value="PHOSPHOMANNOMUTASE"/>
    <property type="match status" value="1"/>
</dbReference>
<keyword evidence="6" id="KW-0597">Phosphoprotein</keyword>
<evidence type="ECO:0000259" key="13">
    <source>
        <dbReference type="Pfam" id="PF02879"/>
    </source>
</evidence>
<evidence type="ECO:0000256" key="2">
    <source>
        <dbReference type="ARBA" id="ARBA00001946"/>
    </source>
</evidence>
<evidence type="ECO:0000313" key="15">
    <source>
        <dbReference type="EMBL" id="TGD72746.1"/>
    </source>
</evidence>
<feature type="transmembrane region" description="Helical" evidence="10">
    <location>
        <begin position="28"/>
        <end position="54"/>
    </location>
</feature>
<proteinExistence type="inferred from homology"/>
<feature type="domain" description="Alpha-D-phosphohexomutase alpha/beta/alpha" evidence="14">
    <location>
        <begin position="650"/>
        <end position="758"/>
    </location>
</feature>
<dbReference type="PRINTS" id="PR00509">
    <property type="entry name" value="PGMPMM"/>
</dbReference>
<reference evidence="15 16" key="1">
    <citation type="submission" date="2019-04" db="EMBL/GenBank/DDBJ databases">
        <title>Taxonomy of novel Haliea sp. from mangrove soil of West Coast of India.</title>
        <authorList>
            <person name="Verma A."/>
            <person name="Kumar P."/>
            <person name="Krishnamurthi S."/>
        </authorList>
    </citation>
    <scope>NUCLEOTIDE SEQUENCE [LARGE SCALE GENOMIC DNA]</scope>
    <source>
        <strain evidence="15 16">SAOS-164</strain>
    </source>
</reference>
<dbReference type="Proteomes" id="UP000298050">
    <property type="component" value="Unassembled WGS sequence"/>
</dbReference>
<dbReference type="PANTHER" id="PTHR43771:SF2">
    <property type="entry name" value="PHOSPHOMANNOMUTASE_PHOSPHOGLUCOMUTASE"/>
    <property type="match status" value="1"/>
</dbReference>
<evidence type="ECO:0000313" key="16">
    <source>
        <dbReference type="Proteomes" id="UP000298050"/>
    </source>
</evidence>
<dbReference type="InterPro" id="IPR005841">
    <property type="entry name" value="Alpha-D-phosphohexomutase_SF"/>
</dbReference>
<dbReference type="GO" id="GO:0005975">
    <property type="term" value="P:carbohydrate metabolic process"/>
    <property type="evidence" value="ECO:0007669"/>
    <property type="project" value="InterPro"/>
</dbReference>
<dbReference type="CDD" id="cd03089">
    <property type="entry name" value="PMM_PGM"/>
    <property type="match status" value="1"/>
</dbReference>
<dbReference type="InterPro" id="IPR016066">
    <property type="entry name" value="A-D-PHexomutase_CS"/>
</dbReference>
<keyword evidence="7" id="KW-0479">Metal-binding</keyword>
<comment type="cofactor">
    <cofactor evidence="2">
        <name>Mg(2+)</name>
        <dbReference type="ChEBI" id="CHEBI:18420"/>
    </cofactor>
</comment>
<dbReference type="InterPro" id="IPR005843">
    <property type="entry name" value="A-D-PHexomutase_C"/>
</dbReference>
<feature type="transmembrane region" description="Helical" evidence="10">
    <location>
        <begin position="280"/>
        <end position="302"/>
    </location>
</feature>
<dbReference type="RefSeq" id="WP_135445161.1">
    <property type="nucleotide sequence ID" value="NZ_SRLE01000009.1"/>
</dbReference>
<evidence type="ECO:0000256" key="1">
    <source>
        <dbReference type="ARBA" id="ARBA00000586"/>
    </source>
</evidence>
<dbReference type="GO" id="GO:0000287">
    <property type="term" value="F:magnesium ion binding"/>
    <property type="evidence" value="ECO:0007669"/>
    <property type="project" value="InterPro"/>
</dbReference>
<dbReference type="Pfam" id="PF02878">
    <property type="entry name" value="PGM_PMM_I"/>
    <property type="match status" value="1"/>
</dbReference>
<keyword evidence="10" id="KW-1133">Transmembrane helix</keyword>
<sequence length="853" mass="91842">MFKKFTKKKKATENPAAPGRGIVAGANAIYQVTGIGLAIAVLILVGTFVFLALVREPAVRAAQMENIAGNYAEQQAGTVNAYVALLRQRLAGSAGSATAGSVLQGQDREAIAAVERELIAAFPDLVSLRVVPVGEMGTAEFDSGEHGLRNHIEVDMVRRAAEGNPTQPESFRHEDRWLTSLAELVRGETEALNAVIVASVDNATFATLLESVNPGSGHYALEQRFTNRDGSTHTNTIAEAGSGNVSSYESFAVIPDTNWRIAFTPSKTLMATLAVSNRPLYVVLGMCLAAVIGGFVIVAVRIPKIIEHDTFRILAAADRKTDLTLAVPQLVDVARQLRRATLRALRQAAEPDRAIAVESEGEILDFEDNDLGADFDEVLDLDTEIDEEEAATVAIPTGFPAHIFRAYDIRGNAADELTSELMAQIGQALGSIAGERDEQTLLVGCDGRTSSPALKSALVRSLLETGRDVIDIGLVPTPILYFATQHLNAHSGLMITGSHNPRTDNGLKIVLGQQTIHAGGIQQVRDRVLRGGFSQGKGRLINEDVVATYVDQIQQDIAIAVPLKIVIDAGNGATSELAPLLFEELGCEVIPMFCTLDGNFPNHPPDTSDEANLTALVQRVQDEGADFGVAFDGDGDRLAVVTPSGRIVRSDVLLMIFAQDVVSRNPGADVVFDVKCSRNLTDLITQCGGRPVLCRTGHAFMKQKMAETGALLGGEFSGHMFFGERWFGFDDGMYAAARLAEILSTQGDDLDTIIEAFPTSVNTPEIRIPVEESEKQPLIERITRNADFSSGKVNTMDGIRVDFAEGWGLLRASNTTPALTARFEAESEEALDAIMHEFRQQIALVDPSLKLNF</sequence>
<accession>A0A4Z0LZX7</accession>
<comment type="catalytic activity">
    <reaction evidence="1">
        <text>alpha-D-mannose 1-phosphate = D-mannose 6-phosphate</text>
        <dbReference type="Rhea" id="RHEA:11140"/>
        <dbReference type="ChEBI" id="CHEBI:58409"/>
        <dbReference type="ChEBI" id="CHEBI:58735"/>
        <dbReference type="EC" id="5.4.2.8"/>
    </reaction>
</comment>
<evidence type="ECO:0000259" key="11">
    <source>
        <dbReference type="Pfam" id="PF00408"/>
    </source>
</evidence>
<organism evidence="15 16">
    <name type="scientific">Mangrovimicrobium sediminis</name>
    <dbReference type="NCBI Taxonomy" id="2562682"/>
    <lineage>
        <taxon>Bacteria</taxon>
        <taxon>Pseudomonadati</taxon>
        <taxon>Pseudomonadota</taxon>
        <taxon>Gammaproteobacteria</taxon>
        <taxon>Cellvibrionales</taxon>
        <taxon>Halieaceae</taxon>
        <taxon>Mangrovimicrobium</taxon>
    </lineage>
</organism>
<evidence type="ECO:0000256" key="3">
    <source>
        <dbReference type="ARBA" id="ARBA00004699"/>
    </source>
</evidence>
<dbReference type="Pfam" id="PF02879">
    <property type="entry name" value="PGM_PMM_II"/>
    <property type="match status" value="1"/>
</dbReference>
<gene>
    <name evidence="15" type="ORF">E4634_14610</name>
</gene>
<dbReference type="GO" id="GO:0004615">
    <property type="term" value="F:phosphomannomutase activity"/>
    <property type="evidence" value="ECO:0007669"/>
    <property type="project" value="UniProtKB-EC"/>
</dbReference>
<dbReference type="Gene3D" id="3.30.310.50">
    <property type="entry name" value="Alpha-D-phosphohexomutase, C-terminal domain"/>
    <property type="match status" value="1"/>
</dbReference>
<dbReference type="SUPFAM" id="SSF53738">
    <property type="entry name" value="Phosphoglucomutase, first 3 domains"/>
    <property type="match status" value="3"/>
</dbReference>
<keyword evidence="10" id="KW-0812">Transmembrane</keyword>
<evidence type="ECO:0000259" key="12">
    <source>
        <dbReference type="Pfam" id="PF02878"/>
    </source>
</evidence>
<keyword evidence="10" id="KW-0472">Membrane</keyword>
<comment type="similarity">
    <text evidence="4">Belongs to the phosphohexose mutase family.</text>
</comment>
<evidence type="ECO:0000256" key="8">
    <source>
        <dbReference type="ARBA" id="ARBA00022842"/>
    </source>
</evidence>
<dbReference type="Pfam" id="PF02880">
    <property type="entry name" value="PGM_PMM_III"/>
    <property type="match status" value="1"/>
</dbReference>
<evidence type="ECO:0000256" key="6">
    <source>
        <dbReference type="ARBA" id="ARBA00022553"/>
    </source>
</evidence>
<dbReference type="SUPFAM" id="SSF55957">
    <property type="entry name" value="Phosphoglucomutase, C-terminal domain"/>
    <property type="match status" value="1"/>
</dbReference>
<dbReference type="InterPro" id="IPR005844">
    <property type="entry name" value="A-D-PHexomutase_a/b/a-I"/>
</dbReference>
<evidence type="ECO:0000256" key="10">
    <source>
        <dbReference type="SAM" id="Phobius"/>
    </source>
</evidence>
<dbReference type="InterPro" id="IPR016055">
    <property type="entry name" value="A-D-PHexomutase_a/b/a-I/II/III"/>
</dbReference>
<evidence type="ECO:0000256" key="4">
    <source>
        <dbReference type="ARBA" id="ARBA00010231"/>
    </source>
</evidence>
<keyword evidence="8" id="KW-0460">Magnesium</keyword>
<evidence type="ECO:0000259" key="14">
    <source>
        <dbReference type="Pfam" id="PF02880"/>
    </source>
</evidence>
<feature type="domain" description="Alpha-D-phosphohexomutase C-terminal" evidence="11">
    <location>
        <begin position="765"/>
        <end position="840"/>
    </location>
</feature>
<evidence type="ECO:0000256" key="7">
    <source>
        <dbReference type="ARBA" id="ARBA00022723"/>
    </source>
</evidence>
<dbReference type="PROSITE" id="PS00710">
    <property type="entry name" value="PGM_PMM"/>
    <property type="match status" value="1"/>
</dbReference>
<dbReference type="InterPro" id="IPR005846">
    <property type="entry name" value="A-D-PHexomutase_a/b/a-III"/>
</dbReference>
<evidence type="ECO:0000256" key="5">
    <source>
        <dbReference type="ARBA" id="ARBA00012730"/>
    </source>
</evidence>
<dbReference type="AlphaFoldDB" id="A0A4Z0LZX7"/>
<dbReference type="Gene3D" id="3.40.120.10">
    <property type="entry name" value="Alpha-D-Glucose-1,6-Bisphosphate, subunit A, domain 3"/>
    <property type="match status" value="3"/>
</dbReference>
<comment type="pathway">
    <text evidence="3">Nucleotide-sugar biosynthesis; GDP-alpha-D-mannose biosynthesis; alpha-D-mannose 1-phosphate from D-fructose 6-phosphate: step 2/2.</text>
</comment>
<dbReference type="OrthoDB" id="9803322at2"/>
<dbReference type="EC" id="5.4.2.8" evidence="5"/>
<keyword evidence="16" id="KW-1185">Reference proteome</keyword>
<evidence type="ECO:0000256" key="9">
    <source>
        <dbReference type="ARBA" id="ARBA00023235"/>
    </source>
</evidence>
<comment type="caution">
    <text evidence="15">The sequence shown here is derived from an EMBL/GenBank/DDBJ whole genome shotgun (WGS) entry which is preliminary data.</text>
</comment>
<dbReference type="Pfam" id="PF00408">
    <property type="entry name" value="PGM_PMM_IV"/>
    <property type="match status" value="1"/>
</dbReference>
<feature type="domain" description="Alpha-D-phosphohexomutase alpha/beta/alpha" evidence="13">
    <location>
        <begin position="548"/>
        <end position="645"/>
    </location>
</feature>